<dbReference type="InterPro" id="IPR002504">
    <property type="entry name" value="NADK"/>
</dbReference>
<comment type="caution">
    <text evidence="6">Lacks conserved residue(s) required for the propagation of feature annotation.</text>
</comment>
<feature type="binding site" evidence="6">
    <location>
        <position position="219"/>
    </location>
    <ligand>
        <name>NAD(+)</name>
        <dbReference type="ChEBI" id="CHEBI:57540"/>
    </ligand>
</feature>
<comment type="subcellular location">
    <subcellularLocation>
        <location evidence="6">Cytoplasm</location>
    </subcellularLocation>
</comment>
<gene>
    <name evidence="6" type="primary">nadK</name>
    <name evidence="7" type="ORF">E5986_09165</name>
</gene>
<feature type="binding site" evidence="6">
    <location>
        <position position="202"/>
    </location>
    <ligand>
        <name>NAD(+)</name>
        <dbReference type="ChEBI" id="CHEBI:57540"/>
    </ligand>
</feature>
<feature type="active site" description="Proton acceptor" evidence="6">
    <location>
        <position position="66"/>
    </location>
</feature>
<dbReference type="Pfam" id="PF01513">
    <property type="entry name" value="NAD_kinase"/>
    <property type="match status" value="1"/>
</dbReference>
<comment type="function">
    <text evidence="6">Involved in the regulation of the intracellular balance of NAD and NADP, and is a key enzyme in the biosynthesis of NADP. Catalyzes specifically the phosphorylation on 2'-hydroxyl of the adenosine moiety of NAD to yield NADP.</text>
</comment>
<keyword evidence="1 6" id="KW-0808">Transferase</keyword>
<dbReference type="Pfam" id="PF20143">
    <property type="entry name" value="NAD_kinase_C"/>
    <property type="match status" value="1"/>
</dbReference>
<dbReference type="InterPro" id="IPR017438">
    <property type="entry name" value="ATP-NAD_kinase_N"/>
</dbReference>
<evidence type="ECO:0000256" key="1">
    <source>
        <dbReference type="ARBA" id="ARBA00022679"/>
    </source>
</evidence>
<feature type="binding site" evidence="6">
    <location>
        <position position="256"/>
    </location>
    <ligand>
        <name>NAD(+)</name>
        <dbReference type="ChEBI" id="CHEBI:57540"/>
    </ligand>
</feature>
<comment type="cofactor">
    <cofactor evidence="6">
        <name>a divalent metal cation</name>
        <dbReference type="ChEBI" id="CHEBI:60240"/>
    </cofactor>
</comment>
<organism evidence="7 8">
    <name type="scientific">Adlercreutzia caecimuris</name>
    <dbReference type="NCBI Taxonomy" id="671266"/>
    <lineage>
        <taxon>Bacteria</taxon>
        <taxon>Bacillati</taxon>
        <taxon>Actinomycetota</taxon>
        <taxon>Coriobacteriia</taxon>
        <taxon>Eggerthellales</taxon>
        <taxon>Eggerthellaceae</taxon>
        <taxon>Adlercreutzia</taxon>
    </lineage>
</organism>
<dbReference type="GO" id="GO:0046872">
    <property type="term" value="F:metal ion binding"/>
    <property type="evidence" value="ECO:0007669"/>
    <property type="project" value="UniProtKB-UniRule"/>
</dbReference>
<evidence type="ECO:0000256" key="2">
    <source>
        <dbReference type="ARBA" id="ARBA00022777"/>
    </source>
</evidence>
<dbReference type="SUPFAM" id="SSF111331">
    <property type="entry name" value="NAD kinase/diacylglycerol kinase-like"/>
    <property type="match status" value="1"/>
</dbReference>
<comment type="caution">
    <text evidence="7">The sequence shown here is derived from an EMBL/GenBank/DDBJ whole genome shotgun (WGS) entry which is preliminary data.</text>
</comment>
<dbReference type="AlphaFoldDB" id="A0A4S4FZQ1"/>
<keyword evidence="6" id="KW-0067">ATP-binding</keyword>
<keyword evidence="6" id="KW-0547">Nucleotide-binding</keyword>
<accession>A0A4S4FZQ1</accession>
<keyword evidence="2 6" id="KW-0418">Kinase</keyword>
<dbReference type="EC" id="2.7.1.23" evidence="6"/>
<dbReference type="GO" id="GO:0006741">
    <property type="term" value="P:NADP+ biosynthetic process"/>
    <property type="evidence" value="ECO:0007669"/>
    <property type="project" value="UniProtKB-UniRule"/>
</dbReference>
<dbReference type="GO" id="GO:0051287">
    <property type="term" value="F:NAD binding"/>
    <property type="evidence" value="ECO:0007669"/>
    <property type="project" value="UniProtKB-ARBA"/>
</dbReference>
<name>A0A4S4FZQ1_9ACTN</name>
<comment type="similarity">
    <text evidence="6">Belongs to the NAD kinase family.</text>
</comment>
<feature type="binding site" evidence="6">
    <location>
        <begin position="191"/>
        <end position="192"/>
    </location>
    <ligand>
        <name>NAD(+)</name>
        <dbReference type="ChEBI" id="CHEBI:57540"/>
    </ligand>
</feature>
<dbReference type="GO" id="GO:0005737">
    <property type="term" value="C:cytoplasm"/>
    <property type="evidence" value="ECO:0007669"/>
    <property type="project" value="UniProtKB-SubCell"/>
</dbReference>
<feature type="binding site" evidence="6">
    <location>
        <begin position="232"/>
        <end position="237"/>
    </location>
    <ligand>
        <name>NAD(+)</name>
        <dbReference type="ChEBI" id="CHEBI:57540"/>
    </ligand>
</feature>
<dbReference type="HAMAP" id="MF_00361">
    <property type="entry name" value="NAD_kinase"/>
    <property type="match status" value="1"/>
</dbReference>
<dbReference type="InterPro" id="IPR016064">
    <property type="entry name" value="NAD/diacylglycerol_kinase_sf"/>
</dbReference>
<dbReference type="InterPro" id="IPR017437">
    <property type="entry name" value="ATP-NAD_kinase_PpnK-typ_C"/>
</dbReference>
<evidence type="ECO:0000256" key="6">
    <source>
        <dbReference type="HAMAP-Rule" id="MF_00361"/>
    </source>
</evidence>
<dbReference type="PANTHER" id="PTHR20275:SF0">
    <property type="entry name" value="NAD KINASE"/>
    <property type="match status" value="1"/>
</dbReference>
<protein>
    <recommendedName>
        <fullName evidence="6">NAD kinase</fullName>
        <ecNumber evidence="6">2.7.1.23</ecNumber>
    </recommendedName>
    <alternativeName>
        <fullName evidence="6">ATP-dependent NAD kinase</fullName>
    </alternativeName>
</protein>
<keyword evidence="4 6" id="KW-0520">NAD</keyword>
<evidence type="ECO:0000313" key="7">
    <source>
        <dbReference type="EMBL" id="THG36620.1"/>
    </source>
</evidence>
<evidence type="ECO:0000256" key="3">
    <source>
        <dbReference type="ARBA" id="ARBA00022857"/>
    </source>
</evidence>
<dbReference type="RefSeq" id="WP_016309178.1">
    <property type="nucleotide sequence ID" value="NZ_CAJTBT010000008.1"/>
</dbReference>
<dbReference type="Gene3D" id="2.60.200.30">
    <property type="entry name" value="Probable inorganic polyphosphate/atp-NAD kinase, domain 2"/>
    <property type="match status" value="1"/>
</dbReference>
<evidence type="ECO:0000256" key="5">
    <source>
        <dbReference type="ARBA" id="ARBA00047925"/>
    </source>
</evidence>
<dbReference type="GO" id="GO:0019674">
    <property type="term" value="P:NAD+ metabolic process"/>
    <property type="evidence" value="ECO:0007669"/>
    <property type="project" value="InterPro"/>
</dbReference>
<dbReference type="EMBL" id="SSTJ01000013">
    <property type="protein sequence ID" value="THG36620.1"/>
    <property type="molecule type" value="Genomic_DNA"/>
</dbReference>
<feature type="binding site" evidence="6">
    <location>
        <begin position="66"/>
        <end position="67"/>
    </location>
    <ligand>
        <name>NAD(+)</name>
        <dbReference type="ChEBI" id="CHEBI:57540"/>
    </ligand>
</feature>
<comment type="catalytic activity">
    <reaction evidence="5 6">
        <text>NAD(+) + ATP = ADP + NADP(+) + H(+)</text>
        <dbReference type="Rhea" id="RHEA:18629"/>
        <dbReference type="ChEBI" id="CHEBI:15378"/>
        <dbReference type="ChEBI" id="CHEBI:30616"/>
        <dbReference type="ChEBI" id="CHEBI:57540"/>
        <dbReference type="ChEBI" id="CHEBI:58349"/>
        <dbReference type="ChEBI" id="CHEBI:456216"/>
        <dbReference type="EC" id="2.7.1.23"/>
    </reaction>
</comment>
<dbReference type="GO" id="GO:0003951">
    <property type="term" value="F:NAD+ kinase activity"/>
    <property type="evidence" value="ECO:0007669"/>
    <property type="project" value="UniProtKB-UniRule"/>
</dbReference>
<evidence type="ECO:0000256" key="4">
    <source>
        <dbReference type="ARBA" id="ARBA00023027"/>
    </source>
</evidence>
<keyword evidence="3 6" id="KW-0521">NADP</keyword>
<evidence type="ECO:0000313" key="8">
    <source>
        <dbReference type="Proteomes" id="UP000308978"/>
    </source>
</evidence>
<dbReference type="Gene3D" id="3.40.50.10330">
    <property type="entry name" value="Probable inorganic polyphosphate/atp-NAD kinase, domain 1"/>
    <property type="match status" value="2"/>
</dbReference>
<sequence length="334" mass="35514">MQILVVRNNSNPQAVDASMLLVAYLGEQGIRALVADSASLGNDQGRAAIRAQLPEVLDMAVVLGGDGTVLHTVHLLNNRQVPILPVNFGRLGFLANADDNGLIPLVAEALAGELTAERRSVLSLDVACEGEPDPYGEGAEEVPYPQIVTEEDYAASVDPNAAFVGGTMMPPDKFGVNLRGMAGIRRFIALNEIAITRGALGRIIELSLGISGTHVARMRGDGLVVSTATGSTAYALSAGGPLISPRFGGMVAVPLAPHTLRSRAIVTDTSDVIEITFDDTEDYRDATLFVDGEIVPFERSLQKIYVQVAPFPVTLLRANGASFYERISHDFFGE</sequence>
<dbReference type="GeneID" id="82190520"/>
<feature type="binding site" evidence="6">
    <location>
        <position position="71"/>
    </location>
    <ligand>
        <name>NAD(+)</name>
        <dbReference type="ChEBI" id="CHEBI:57540"/>
    </ligand>
</feature>
<dbReference type="PANTHER" id="PTHR20275">
    <property type="entry name" value="NAD KINASE"/>
    <property type="match status" value="1"/>
</dbReference>
<keyword evidence="6" id="KW-0963">Cytoplasm</keyword>
<dbReference type="Proteomes" id="UP000308978">
    <property type="component" value="Unassembled WGS sequence"/>
</dbReference>
<feature type="binding site" evidence="6">
    <location>
        <position position="221"/>
    </location>
    <ligand>
        <name>NAD(+)</name>
        <dbReference type="ChEBI" id="CHEBI:57540"/>
    </ligand>
</feature>
<dbReference type="GO" id="GO:0005524">
    <property type="term" value="F:ATP binding"/>
    <property type="evidence" value="ECO:0007669"/>
    <property type="project" value="UniProtKB-KW"/>
</dbReference>
<proteinExistence type="inferred from homology"/>
<reference evidence="7 8" key="1">
    <citation type="submission" date="2019-04" db="EMBL/GenBank/DDBJ databases">
        <title>Microbes associate with the intestines of laboratory mice.</title>
        <authorList>
            <person name="Navarre W."/>
            <person name="Wong E."/>
            <person name="Huang K.C."/>
            <person name="Tropini C."/>
            <person name="Ng K."/>
            <person name="Yu B."/>
        </authorList>
    </citation>
    <scope>NUCLEOTIDE SEQUENCE [LARGE SCALE GENOMIC DNA]</scope>
    <source>
        <strain evidence="7 8">NM80_B27</strain>
    </source>
</reference>